<gene>
    <name evidence="1" type="ORF">L6452_20014</name>
</gene>
<organism evidence="1 2">
    <name type="scientific">Arctium lappa</name>
    <name type="common">Greater burdock</name>
    <name type="synonym">Lappa major</name>
    <dbReference type="NCBI Taxonomy" id="4217"/>
    <lineage>
        <taxon>Eukaryota</taxon>
        <taxon>Viridiplantae</taxon>
        <taxon>Streptophyta</taxon>
        <taxon>Embryophyta</taxon>
        <taxon>Tracheophyta</taxon>
        <taxon>Spermatophyta</taxon>
        <taxon>Magnoliopsida</taxon>
        <taxon>eudicotyledons</taxon>
        <taxon>Gunneridae</taxon>
        <taxon>Pentapetalae</taxon>
        <taxon>asterids</taxon>
        <taxon>campanulids</taxon>
        <taxon>Asterales</taxon>
        <taxon>Asteraceae</taxon>
        <taxon>Carduoideae</taxon>
        <taxon>Cardueae</taxon>
        <taxon>Arctiinae</taxon>
        <taxon>Arctium</taxon>
    </lineage>
</organism>
<evidence type="ECO:0000313" key="2">
    <source>
        <dbReference type="Proteomes" id="UP001055879"/>
    </source>
</evidence>
<accession>A0ACB9B9G0</accession>
<dbReference type="EMBL" id="CM042052">
    <property type="protein sequence ID" value="KAI3719122.1"/>
    <property type="molecule type" value="Genomic_DNA"/>
</dbReference>
<evidence type="ECO:0000313" key="1">
    <source>
        <dbReference type="EMBL" id="KAI3719122.1"/>
    </source>
</evidence>
<protein>
    <submittedName>
        <fullName evidence="1">Uncharacterized protein</fullName>
    </submittedName>
</protein>
<reference evidence="2" key="1">
    <citation type="journal article" date="2022" name="Mol. Ecol. Resour.">
        <title>The genomes of chicory, endive, great burdock and yacon provide insights into Asteraceae palaeo-polyploidization history and plant inulin production.</title>
        <authorList>
            <person name="Fan W."/>
            <person name="Wang S."/>
            <person name="Wang H."/>
            <person name="Wang A."/>
            <person name="Jiang F."/>
            <person name="Liu H."/>
            <person name="Zhao H."/>
            <person name="Xu D."/>
            <person name="Zhang Y."/>
        </authorList>
    </citation>
    <scope>NUCLEOTIDE SEQUENCE [LARGE SCALE GENOMIC DNA]</scope>
    <source>
        <strain evidence="2">cv. Niubang</strain>
    </source>
</reference>
<sequence>MYPMACFHEVFMIILFYGLILPTWVVGKQQVPCYFIFGDSLVDNGNNNRLVTFAKAIYLPHGIDFSSGPTGRFCNGRTFADFTAEHLGFTSHIPPFASPNGSNILLGLNYASAAAGIRSETGHHLGDRITFDQQLKNHEMTMLSIGEILGGADSASTYLKKCFYHIGFGSNDYLNNYFIPSVYETSNMYTVEEFTKVLIQQYRSQILALYNYGARKVALSGLGPIGCTPYELSRHSSNDSCVEYINTAVQLFNHDLKLLVDELNNDTSIQDAKFIYLNFYDMSMEAIQRPSSLGLRVVNSACCGTGLNNGALTCLPFEVPCSNRNEYFFWDAYHSTEAANKIASRRAYLTVNPSDVHPFDIYHLVQL</sequence>
<dbReference type="Proteomes" id="UP001055879">
    <property type="component" value="Linkage Group LG06"/>
</dbReference>
<reference evidence="1 2" key="2">
    <citation type="journal article" date="2022" name="Mol. Ecol. Resour.">
        <title>The genomes of chicory, endive, great burdock and yacon provide insights into Asteraceae paleo-polyploidization history and plant inulin production.</title>
        <authorList>
            <person name="Fan W."/>
            <person name="Wang S."/>
            <person name="Wang H."/>
            <person name="Wang A."/>
            <person name="Jiang F."/>
            <person name="Liu H."/>
            <person name="Zhao H."/>
            <person name="Xu D."/>
            <person name="Zhang Y."/>
        </authorList>
    </citation>
    <scope>NUCLEOTIDE SEQUENCE [LARGE SCALE GENOMIC DNA]</scope>
    <source>
        <strain evidence="2">cv. Niubang</strain>
    </source>
</reference>
<comment type="caution">
    <text evidence="1">The sequence shown here is derived from an EMBL/GenBank/DDBJ whole genome shotgun (WGS) entry which is preliminary data.</text>
</comment>
<keyword evidence="2" id="KW-1185">Reference proteome</keyword>
<proteinExistence type="predicted"/>
<name>A0ACB9B9G0_ARCLA</name>